<comment type="similarity">
    <text evidence="3">Belongs to the class-V pyridoxal-phosphate-dependent aminotransferase family.</text>
</comment>
<dbReference type="PATRIC" id="fig|456.5.peg.2799"/>
<comment type="caution">
    <text evidence="6">The sequence shown here is derived from an EMBL/GenBank/DDBJ whole genome shotgun (WGS) entry which is preliminary data.</text>
</comment>
<dbReference type="AlphaFoldDB" id="A0A0W0VEI5"/>
<reference evidence="6 7" key="1">
    <citation type="submission" date="2015-11" db="EMBL/GenBank/DDBJ databases">
        <title>Genomic analysis of 38 Legionella species identifies large and diverse effector repertoires.</title>
        <authorList>
            <person name="Burstein D."/>
            <person name="Amaro F."/>
            <person name="Zusman T."/>
            <person name="Lifshitz Z."/>
            <person name="Cohen O."/>
            <person name="Gilbert J.A."/>
            <person name="Pupko T."/>
            <person name="Shuman H.A."/>
            <person name="Segal G."/>
        </authorList>
    </citation>
    <scope>NUCLEOTIDE SEQUENCE [LARGE SCALE GENOMIC DNA]</scope>
    <source>
        <strain evidence="6 7">BL-540</strain>
    </source>
</reference>
<feature type="domain" description="Aminotransferase class V" evidence="5">
    <location>
        <begin position="22"/>
        <end position="384"/>
    </location>
</feature>
<dbReference type="GO" id="GO:0009000">
    <property type="term" value="F:selenocysteine lyase activity"/>
    <property type="evidence" value="ECO:0007669"/>
    <property type="project" value="UniProtKB-EC"/>
</dbReference>
<evidence type="ECO:0000313" key="7">
    <source>
        <dbReference type="Proteomes" id="UP000055035"/>
    </source>
</evidence>
<dbReference type="OrthoDB" id="9764293at2"/>
<name>A0A0W0VEI5_9GAMM</name>
<dbReference type="InterPro" id="IPR015421">
    <property type="entry name" value="PyrdxlP-dep_Trfase_major"/>
</dbReference>
<evidence type="ECO:0000313" key="6">
    <source>
        <dbReference type="EMBL" id="KTD18301.1"/>
    </source>
</evidence>
<dbReference type="STRING" id="456.Ljor_2607"/>
<dbReference type="PROSITE" id="PS00595">
    <property type="entry name" value="AA_TRANSFER_CLASS_5"/>
    <property type="match status" value="1"/>
</dbReference>
<dbReference type="SUPFAM" id="SSF53383">
    <property type="entry name" value="PLP-dependent transferases"/>
    <property type="match status" value="1"/>
</dbReference>
<comment type="cofactor">
    <cofactor evidence="1 4">
        <name>pyridoxal 5'-phosphate</name>
        <dbReference type="ChEBI" id="CHEBI:597326"/>
    </cofactor>
</comment>
<dbReference type="EMBL" id="LNYJ01000011">
    <property type="protein sequence ID" value="KTD18301.1"/>
    <property type="molecule type" value="Genomic_DNA"/>
</dbReference>
<evidence type="ECO:0000256" key="3">
    <source>
        <dbReference type="RuleBase" id="RU004075"/>
    </source>
</evidence>
<dbReference type="Proteomes" id="UP000055035">
    <property type="component" value="Unassembled WGS sequence"/>
</dbReference>
<dbReference type="RefSeq" id="WP_058471975.1">
    <property type="nucleotide sequence ID" value="NZ_CAAAIC010000006.1"/>
</dbReference>
<dbReference type="PANTHER" id="PTHR43586">
    <property type="entry name" value="CYSTEINE DESULFURASE"/>
    <property type="match status" value="1"/>
</dbReference>
<proteinExistence type="inferred from homology"/>
<dbReference type="InterPro" id="IPR000192">
    <property type="entry name" value="Aminotrans_V_dom"/>
</dbReference>
<gene>
    <name evidence="6" type="primary">sufS_2</name>
    <name evidence="6" type="ORF">Ljor_2607</name>
</gene>
<evidence type="ECO:0000256" key="1">
    <source>
        <dbReference type="ARBA" id="ARBA00001933"/>
    </source>
</evidence>
<dbReference type="Gene3D" id="3.90.1150.10">
    <property type="entry name" value="Aspartate Aminotransferase, domain 1"/>
    <property type="match status" value="1"/>
</dbReference>
<dbReference type="Gene3D" id="3.40.640.10">
    <property type="entry name" value="Type I PLP-dependent aspartate aminotransferase-like (Major domain)"/>
    <property type="match status" value="1"/>
</dbReference>
<dbReference type="EC" id="4.4.1.16" evidence="6"/>
<evidence type="ECO:0000256" key="4">
    <source>
        <dbReference type="RuleBase" id="RU004504"/>
    </source>
</evidence>
<dbReference type="PANTHER" id="PTHR43586:SF24">
    <property type="entry name" value="BLR4730 PROTEIN"/>
    <property type="match status" value="1"/>
</dbReference>
<keyword evidence="7" id="KW-1185">Reference proteome</keyword>
<sequence length="394" mass="44055">MNQLNIEQLRQDTPGCLQVLHFNNAGSALPTKTVVEAVKNHLDLELNVGGYEAAALVADKLKQFYRVAAQLIHCDHEEIAFVDNATRAWDMAFYSFKFHPGDKILTSRAEYASNYLAFLHQAKQSGAIIDVIENDDSGQLDVSDLTKKINKQVKLIAITHVPTQGGLVNPAEEVGQLANAARIPFLLDATQSIGQMPIDVKKIGCDFLCATGRKYLRGPRGTGFLYANRNIIEQCSPPFVDLHAAKWISDKAYILEPSALRFETWEQNVAAKIGLTEAIQYALTLNLEATFARIQQLAKRLRETLLNLKGVKIHDLGQKQCGIVSFSSTQKSPAEIQDFLRKKRMNVSLSLQEYSRLDMVKRNLPAVVRASVHYYNTETEVDVFCTELSKFLNN</sequence>
<evidence type="ECO:0000259" key="5">
    <source>
        <dbReference type="Pfam" id="PF00266"/>
    </source>
</evidence>
<dbReference type="Pfam" id="PF00266">
    <property type="entry name" value="Aminotran_5"/>
    <property type="match status" value="1"/>
</dbReference>
<keyword evidence="6" id="KW-0456">Lyase</keyword>
<evidence type="ECO:0000256" key="2">
    <source>
        <dbReference type="ARBA" id="ARBA00022898"/>
    </source>
</evidence>
<dbReference type="InterPro" id="IPR015424">
    <property type="entry name" value="PyrdxlP-dep_Trfase"/>
</dbReference>
<organism evidence="6 7">
    <name type="scientific">Legionella jordanis</name>
    <dbReference type="NCBI Taxonomy" id="456"/>
    <lineage>
        <taxon>Bacteria</taxon>
        <taxon>Pseudomonadati</taxon>
        <taxon>Pseudomonadota</taxon>
        <taxon>Gammaproteobacteria</taxon>
        <taxon>Legionellales</taxon>
        <taxon>Legionellaceae</taxon>
        <taxon>Legionella</taxon>
    </lineage>
</organism>
<keyword evidence="2" id="KW-0663">Pyridoxal phosphate</keyword>
<dbReference type="InterPro" id="IPR020578">
    <property type="entry name" value="Aminotrans_V_PyrdxlP_BS"/>
</dbReference>
<protein>
    <submittedName>
        <fullName evidence="6">Selenocysteine lyase, PLP-dependent</fullName>
        <ecNumber evidence="6">4.4.1.16</ecNumber>
    </submittedName>
</protein>
<accession>A0A0W0VEI5</accession>
<dbReference type="InterPro" id="IPR015422">
    <property type="entry name" value="PyrdxlP-dep_Trfase_small"/>
</dbReference>